<sequence length="88" mass="10838">MPYKIPLYNCYWCRCGYCLNSAECLDHCIRCINIRNNYNRHYIPQYCENFIEDHSSNRRIKDRLFECETCKYKKELDKIKKSLEKLLQ</sequence>
<dbReference type="Proteomes" id="UP000036923">
    <property type="component" value="Unassembled WGS sequence"/>
</dbReference>
<reference evidence="1" key="1">
    <citation type="submission" date="2015-07" db="EMBL/GenBank/DDBJ databases">
        <title>MeaNS - Measles Nucleotide Surveillance Program.</title>
        <authorList>
            <person name="Tran T."/>
            <person name="Druce J."/>
        </authorList>
    </citation>
    <scope>NUCLEOTIDE SEQUENCE</scope>
    <source>
        <strain evidence="1">DSM 2933</strain>
    </source>
</reference>
<comment type="caution">
    <text evidence="1">The sequence shown here is derived from an EMBL/GenBank/DDBJ whole genome shotgun (WGS) entry which is preliminary data.</text>
</comment>
<name>A0A0L6JJ05_9FIRM</name>
<organism evidence="1 3">
    <name type="scientific">Pseudobacteroides cellulosolvens ATCC 35603 = DSM 2933</name>
    <dbReference type="NCBI Taxonomy" id="398512"/>
    <lineage>
        <taxon>Bacteria</taxon>
        <taxon>Bacillati</taxon>
        <taxon>Bacillota</taxon>
        <taxon>Clostridia</taxon>
        <taxon>Eubacteriales</taxon>
        <taxon>Oscillospiraceae</taxon>
        <taxon>Pseudobacteroides</taxon>
    </lineage>
</organism>
<dbReference type="AlphaFoldDB" id="A0A0L6JJ05"/>
<keyword evidence="3" id="KW-1185">Reference proteome</keyword>
<protein>
    <submittedName>
        <fullName evidence="1">Uncharacterized protein</fullName>
    </submittedName>
</protein>
<accession>A0A0L6JJ05</accession>
<evidence type="ECO:0000313" key="1">
    <source>
        <dbReference type="EMBL" id="KNY25683.1"/>
    </source>
</evidence>
<dbReference type="EMBL" id="LGTC01000001">
    <property type="protein sequence ID" value="KNY25697.1"/>
    <property type="molecule type" value="Genomic_DNA"/>
</dbReference>
<evidence type="ECO:0000313" key="3">
    <source>
        <dbReference type="Proteomes" id="UP000036923"/>
    </source>
</evidence>
<evidence type="ECO:0000313" key="2">
    <source>
        <dbReference type="EMBL" id="KNY25697.1"/>
    </source>
</evidence>
<reference evidence="3" key="2">
    <citation type="submission" date="2015-07" db="EMBL/GenBank/DDBJ databases">
        <title>Near-Complete Genome Sequence of the Cellulolytic Bacterium Bacteroides (Pseudobacteroides) cellulosolvens ATCC 35603.</title>
        <authorList>
            <person name="Dassa B."/>
            <person name="Utturkar S.M."/>
            <person name="Klingeman D.M."/>
            <person name="Hurt R.A."/>
            <person name="Keller M."/>
            <person name="Xu J."/>
            <person name="Reddy Y.H.K."/>
            <person name="Borovok I."/>
            <person name="Grinberg I.R."/>
            <person name="Lamed R."/>
            <person name="Zhivin O."/>
            <person name="Bayer E.A."/>
            <person name="Brown S.D."/>
        </authorList>
    </citation>
    <scope>NUCLEOTIDE SEQUENCE [LARGE SCALE GENOMIC DNA]</scope>
    <source>
        <strain evidence="3">DSM 2933</strain>
    </source>
</reference>
<gene>
    <name evidence="1" type="ORF">Bccel_0943</name>
    <name evidence="2" type="ORF">Bccel_0957</name>
</gene>
<dbReference type="EMBL" id="LGTC01000001">
    <property type="protein sequence ID" value="KNY25683.1"/>
    <property type="molecule type" value="Genomic_DNA"/>
</dbReference>
<proteinExistence type="predicted"/>
<dbReference type="STRING" id="398512.Bccel_0943"/>